<feature type="region of interest" description="Disordered" evidence="5">
    <location>
        <begin position="139"/>
        <end position="218"/>
    </location>
</feature>
<dbReference type="PANTHER" id="PTHR15549">
    <property type="entry name" value="PAIRED IMMUNOGLOBULIN-LIKE TYPE 2 RECEPTOR"/>
    <property type="match status" value="1"/>
</dbReference>
<feature type="region of interest" description="Disordered" evidence="5">
    <location>
        <begin position="245"/>
        <end position="342"/>
    </location>
</feature>
<dbReference type="RefSeq" id="XP_017997862.1">
    <property type="nucleotide sequence ID" value="XM_018143226.1"/>
</dbReference>
<feature type="compositionally biased region" description="Low complexity" evidence="5">
    <location>
        <begin position="67"/>
        <end position="83"/>
    </location>
</feature>
<feature type="transmembrane region" description="Helical" evidence="6">
    <location>
        <begin position="98"/>
        <end position="120"/>
    </location>
</feature>
<name>A0A0N0NKI9_9EURO</name>
<comment type="subcellular location">
    <subcellularLocation>
        <location evidence="1">Membrane</location>
        <topology evidence="1">Single-pass membrane protein</topology>
    </subcellularLocation>
</comment>
<dbReference type="GO" id="GO:0016020">
    <property type="term" value="C:membrane"/>
    <property type="evidence" value="ECO:0007669"/>
    <property type="project" value="UniProtKB-SubCell"/>
</dbReference>
<evidence type="ECO:0000256" key="5">
    <source>
        <dbReference type="SAM" id="MobiDB-lite"/>
    </source>
</evidence>
<comment type="caution">
    <text evidence="7">The sequence shown here is derived from an EMBL/GenBank/DDBJ whole genome shotgun (WGS) entry which is preliminary data.</text>
</comment>
<keyword evidence="4 6" id="KW-0472">Membrane</keyword>
<proteinExistence type="predicted"/>
<dbReference type="GO" id="GO:0071944">
    <property type="term" value="C:cell periphery"/>
    <property type="evidence" value="ECO:0007669"/>
    <property type="project" value="UniProtKB-ARBA"/>
</dbReference>
<keyword evidence="3 6" id="KW-1133">Transmembrane helix</keyword>
<evidence type="ECO:0000256" key="3">
    <source>
        <dbReference type="ARBA" id="ARBA00022989"/>
    </source>
</evidence>
<evidence type="ECO:0000256" key="6">
    <source>
        <dbReference type="SAM" id="Phobius"/>
    </source>
</evidence>
<dbReference type="VEuPathDB" id="FungiDB:AB675_3197"/>
<feature type="compositionally biased region" description="Gly residues" evidence="5">
    <location>
        <begin position="301"/>
        <end position="311"/>
    </location>
</feature>
<gene>
    <name evidence="7" type="ORF">AB675_3197</name>
</gene>
<feature type="compositionally biased region" description="Polar residues" evidence="5">
    <location>
        <begin position="177"/>
        <end position="190"/>
    </location>
</feature>
<feature type="region of interest" description="Disordered" evidence="5">
    <location>
        <begin position="60"/>
        <end position="88"/>
    </location>
</feature>
<feature type="compositionally biased region" description="Polar residues" evidence="5">
    <location>
        <begin position="263"/>
        <end position="283"/>
    </location>
</feature>
<protein>
    <submittedName>
        <fullName evidence="7">Uncharacterized protein</fullName>
    </submittedName>
</protein>
<dbReference type="EMBL" id="LFJN01000021">
    <property type="protein sequence ID" value="KPI37899.1"/>
    <property type="molecule type" value="Genomic_DNA"/>
</dbReference>
<dbReference type="InterPro" id="IPR051694">
    <property type="entry name" value="Immunoregulatory_rcpt-like"/>
</dbReference>
<dbReference type="STRING" id="1664694.A0A0N0NKI9"/>
<feature type="compositionally biased region" description="Polar residues" evidence="5">
    <location>
        <begin position="330"/>
        <end position="342"/>
    </location>
</feature>
<dbReference type="OrthoDB" id="5411678at2759"/>
<dbReference type="AlphaFoldDB" id="A0A0N0NKI9"/>
<sequence length="342" mass="35315">MSNTTGMHMLCPIRLPCIYNSLSTSETVQQSTITESPTNPTEAPRTSVVEITSTITSARVVPTTQVTASSSESPTPSALSAGDQSGGSGGGLGTGGTIAIAVVIPIAAIAGLLIFGFWFWRKRKARKNAEEMRKSEMAEYGFNPNNDPTLAPVGGASYAEDQSEMTEDNSGYRGWGATNSARNPSNTNGSRGPGFSDSGSQPGGQYPSPNAYSDAYSGDPMLGHGEGYDGVGALGGAAAAGAAAGVARNRSQQHGNGVHRGPSNASSAYSNRPPSEASSDTPSMPQPYYEQEQPYNDHGAYGDGTYGGGGQPVVRDVDARRNTRIAQAPSYPTGQGGISQNF</sequence>
<reference evidence="7 8" key="1">
    <citation type="submission" date="2015-06" db="EMBL/GenBank/DDBJ databases">
        <title>Draft genome of the ant-associated black yeast Phialophora attae CBS 131958.</title>
        <authorList>
            <person name="Moreno L.F."/>
            <person name="Stielow B.J."/>
            <person name="de Hoog S."/>
            <person name="Vicente V.A."/>
            <person name="Weiss V.A."/>
            <person name="de Vries M."/>
            <person name="Cruz L.M."/>
            <person name="Souza E.M."/>
        </authorList>
    </citation>
    <scope>NUCLEOTIDE SEQUENCE [LARGE SCALE GENOMIC DNA]</scope>
    <source>
        <strain evidence="7 8">CBS 131958</strain>
    </source>
</reference>
<evidence type="ECO:0000256" key="1">
    <source>
        <dbReference type="ARBA" id="ARBA00004167"/>
    </source>
</evidence>
<accession>A0A0N0NKI9</accession>
<dbReference type="Proteomes" id="UP000038010">
    <property type="component" value="Unassembled WGS sequence"/>
</dbReference>
<organism evidence="7 8">
    <name type="scientific">Cyphellophora attinorum</name>
    <dbReference type="NCBI Taxonomy" id="1664694"/>
    <lineage>
        <taxon>Eukaryota</taxon>
        <taxon>Fungi</taxon>
        <taxon>Dikarya</taxon>
        <taxon>Ascomycota</taxon>
        <taxon>Pezizomycotina</taxon>
        <taxon>Eurotiomycetes</taxon>
        <taxon>Chaetothyriomycetidae</taxon>
        <taxon>Chaetothyriales</taxon>
        <taxon>Cyphellophoraceae</taxon>
        <taxon>Cyphellophora</taxon>
    </lineage>
</organism>
<dbReference type="GeneID" id="28735106"/>
<keyword evidence="8" id="KW-1185">Reference proteome</keyword>
<evidence type="ECO:0000256" key="4">
    <source>
        <dbReference type="ARBA" id="ARBA00023136"/>
    </source>
</evidence>
<evidence type="ECO:0000313" key="7">
    <source>
        <dbReference type="EMBL" id="KPI37899.1"/>
    </source>
</evidence>
<keyword evidence="2 6" id="KW-0812">Transmembrane</keyword>
<evidence type="ECO:0000313" key="8">
    <source>
        <dbReference type="Proteomes" id="UP000038010"/>
    </source>
</evidence>
<evidence type="ECO:0000256" key="2">
    <source>
        <dbReference type="ARBA" id="ARBA00022692"/>
    </source>
</evidence>